<keyword evidence="2" id="KW-1185">Reference proteome</keyword>
<name>A0A2H1EHT4_9ARCH</name>
<sequence>MIYKERKITQADLEKLLKILDTDEGIRIDNEDEHVFVNKTAKRYCIDISNGAKDEFHYRDSVEDTLNFLKKYIRNTSELFAY</sequence>
<accession>A0A2H1EHT4</accession>
<gene>
    <name evidence="1" type="ORF">NSIN_30077</name>
</gene>
<evidence type="ECO:0000313" key="2">
    <source>
        <dbReference type="Proteomes" id="UP000232412"/>
    </source>
</evidence>
<organism evidence="1 2">
    <name type="scientific">Nitrosotalea sinensis</name>
    <dbReference type="NCBI Taxonomy" id="1499975"/>
    <lineage>
        <taxon>Archaea</taxon>
        <taxon>Nitrososphaerota</taxon>
        <taxon>Nitrososphaeria</taxon>
        <taxon>Nitrosotaleales</taxon>
        <taxon>Nitrosotaleaceae</taxon>
        <taxon>Nitrosotalea</taxon>
    </lineage>
</organism>
<protein>
    <submittedName>
        <fullName evidence="1">Uncharacterized protein</fullName>
    </submittedName>
</protein>
<dbReference type="OrthoDB" id="10999at2157"/>
<reference evidence="2" key="1">
    <citation type="submission" date="2016-12" db="EMBL/GenBank/DDBJ databases">
        <authorList>
            <person name="Herbold C."/>
        </authorList>
    </citation>
    <scope>NUCLEOTIDE SEQUENCE [LARGE SCALE GENOMIC DNA]</scope>
</reference>
<dbReference type="AlphaFoldDB" id="A0A2H1EHT4"/>
<proteinExistence type="predicted"/>
<dbReference type="RefSeq" id="WP_101010231.1">
    <property type="nucleotide sequence ID" value="NZ_FRFC01000004.1"/>
</dbReference>
<evidence type="ECO:0000313" key="1">
    <source>
        <dbReference type="EMBL" id="SHO46340.1"/>
    </source>
</evidence>
<dbReference type="EMBL" id="FRFC01000004">
    <property type="protein sequence ID" value="SHO46340.1"/>
    <property type="molecule type" value="Genomic_DNA"/>
</dbReference>
<dbReference type="Proteomes" id="UP000232412">
    <property type="component" value="Unassembled WGS sequence"/>
</dbReference>